<keyword evidence="3" id="KW-1185">Reference proteome</keyword>
<keyword evidence="1" id="KW-0812">Transmembrane</keyword>
<protein>
    <recommendedName>
        <fullName evidence="4">Transmembrane protein 185A</fullName>
    </recommendedName>
</protein>
<feature type="transmembrane region" description="Helical" evidence="1">
    <location>
        <begin position="155"/>
        <end position="175"/>
    </location>
</feature>
<evidence type="ECO:0008006" key="4">
    <source>
        <dbReference type="Google" id="ProtNLM"/>
    </source>
</evidence>
<feature type="transmembrane region" description="Helical" evidence="1">
    <location>
        <begin position="20"/>
        <end position="42"/>
    </location>
</feature>
<reference evidence="2 3" key="1">
    <citation type="submission" date="2024-04" db="EMBL/GenBank/DDBJ databases">
        <authorList>
            <person name="Rising A."/>
            <person name="Reimegard J."/>
            <person name="Sonavane S."/>
            <person name="Akerstrom W."/>
            <person name="Nylinder S."/>
            <person name="Hedman E."/>
            <person name="Kallberg Y."/>
        </authorList>
    </citation>
    <scope>NUCLEOTIDE SEQUENCE [LARGE SCALE GENOMIC DNA]</scope>
</reference>
<keyword evidence="1" id="KW-1133">Transmembrane helix</keyword>
<organism evidence="2 3">
    <name type="scientific">Larinioides sclopetarius</name>
    <dbReference type="NCBI Taxonomy" id="280406"/>
    <lineage>
        <taxon>Eukaryota</taxon>
        <taxon>Metazoa</taxon>
        <taxon>Ecdysozoa</taxon>
        <taxon>Arthropoda</taxon>
        <taxon>Chelicerata</taxon>
        <taxon>Arachnida</taxon>
        <taxon>Araneae</taxon>
        <taxon>Araneomorphae</taxon>
        <taxon>Entelegynae</taxon>
        <taxon>Araneoidea</taxon>
        <taxon>Araneidae</taxon>
        <taxon>Larinioides</taxon>
    </lineage>
</organism>
<dbReference type="Proteomes" id="UP001497382">
    <property type="component" value="Unassembled WGS sequence"/>
</dbReference>
<dbReference type="InterPro" id="IPR019396">
    <property type="entry name" value="TM_Fragile-X-F-assoc"/>
</dbReference>
<evidence type="ECO:0000256" key="1">
    <source>
        <dbReference type="SAM" id="Phobius"/>
    </source>
</evidence>
<sequence>MNLQSLFQDFNPRVEGEGYIHYKAMLISVVLQVLLLMFEVLVCDKLENNRHWWILVFVPLILISIISIIVCIWAVKHDRSFEVVFVPLWIVMCMAVIGVLYAIIFASILLRTPEVSAEQRRTSMHSAVSYSVIVIPLLIYLVLLSNKLDSESSLTYAATCIPLYFTFIVLIFLSFGSKGGNHWWFGIRKDFCQFLLSICPLLQEYGNISYSLHSNEPEDNEPPVQAVTCGKPMYSHSKKKNLSSQSELRVVVPALSIETPD</sequence>
<dbReference type="EMBL" id="CAXIEN010000140">
    <property type="protein sequence ID" value="CAL1281143.1"/>
    <property type="molecule type" value="Genomic_DNA"/>
</dbReference>
<evidence type="ECO:0000313" key="2">
    <source>
        <dbReference type="EMBL" id="CAL1281143.1"/>
    </source>
</evidence>
<feature type="transmembrane region" description="Helical" evidence="1">
    <location>
        <begin position="54"/>
        <end position="75"/>
    </location>
</feature>
<dbReference type="PANTHER" id="PTHR13568:SF6">
    <property type="entry name" value="TRANSMEMBRANE PROTEIN 185A"/>
    <property type="match status" value="1"/>
</dbReference>
<name>A0AAV2AB40_9ARAC</name>
<keyword evidence="1" id="KW-0472">Membrane</keyword>
<evidence type="ECO:0000313" key="3">
    <source>
        <dbReference type="Proteomes" id="UP001497382"/>
    </source>
</evidence>
<proteinExistence type="predicted"/>
<gene>
    <name evidence="2" type="ORF">LARSCL_LOCUS11390</name>
</gene>
<dbReference type="Pfam" id="PF10269">
    <property type="entry name" value="Tmemb_185A"/>
    <property type="match status" value="1"/>
</dbReference>
<feature type="transmembrane region" description="Helical" evidence="1">
    <location>
        <begin position="122"/>
        <end position="143"/>
    </location>
</feature>
<comment type="caution">
    <text evidence="2">The sequence shown here is derived from an EMBL/GenBank/DDBJ whole genome shotgun (WGS) entry which is preliminary data.</text>
</comment>
<dbReference type="PANTHER" id="PTHR13568">
    <property type="entry name" value="FAM11A, B PROTEIN"/>
    <property type="match status" value="1"/>
</dbReference>
<feature type="transmembrane region" description="Helical" evidence="1">
    <location>
        <begin position="87"/>
        <end position="110"/>
    </location>
</feature>
<accession>A0AAV2AB40</accession>
<dbReference type="AlphaFoldDB" id="A0AAV2AB40"/>